<dbReference type="AlphaFoldDB" id="A0A6A6RXV2"/>
<dbReference type="OrthoDB" id="159229at2759"/>
<dbReference type="PANTHER" id="PTHR20910">
    <property type="entry name" value="AGAP001623-PA"/>
    <property type="match status" value="1"/>
</dbReference>
<dbReference type="PANTHER" id="PTHR20910:SF1">
    <property type="entry name" value="SUPEROXIDE DISMUTASE COPPER_ZINC BINDING DOMAIN-CONTAINING PROTEIN"/>
    <property type="match status" value="1"/>
</dbReference>
<dbReference type="Proteomes" id="UP000799753">
    <property type="component" value="Unassembled WGS sequence"/>
</dbReference>
<proteinExistence type="inferred from homology"/>
<evidence type="ECO:0000256" key="2">
    <source>
        <dbReference type="ARBA" id="ARBA00004613"/>
    </source>
</evidence>
<feature type="chain" id="PRO_5025371610" description="superoxide dismutase" evidence="8">
    <location>
        <begin position="19"/>
        <end position="245"/>
    </location>
</feature>
<evidence type="ECO:0000259" key="9">
    <source>
        <dbReference type="Pfam" id="PF00080"/>
    </source>
</evidence>
<gene>
    <name evidence="10" type="ORF">P280DRAFT_470433</name>
</gene>
<sequence>MRSFTIFSLLATAVGVQSASAPVVQGNTVGATFVAELPDKKTTTLRGSVEIASATDGKGVKVAVSLSGLPKEGGPFIYHIHEKPVPSDGNCTATGAHLDPFKAGESPACDASKPDTCQTGDLSGKHGNITSESFSATYGDLYLATLPTDPSYFGSLSIVVHTSNKTRISCANFVAKGNTAPGTTAAPSGSGLPFPTGINATSVTSKVNTGGPTPTTPPLQQPSNSAQKMVAGAGALAMAAAAMML</sequence>
<dbReference type="InterPro" id="IPR053257">
    <property type="entry name" value="Cu-only_SOD"/>
</dbReference>
<comment type="similarity">
    <text evidence="3">Belongs to the Cu-Zn superoxide dismutase family.</text>
</comment>
<dbReference type="InterPro" id="IPR036423">
    <property type="entry name" value="SOD-like_Cu/Zn_dom_sf"/>
</dbReference>
<keyword evidence="11" id="KW-1185">Reference proteome</keyword>
<keyword evidence="5" id="KW-0964">Secreted</keyword>
<comment type="catalytic activity">
    <reaction evidence="7">
        <text>2 superoxide + 2 H(+) = H2O2 + O2</text>
        <dbReference type="Rhea" id="RHEA:20696"/>
        <dbReference type="ChEBI" id="CHEBI:15378"/>
        <dbReference type="ChEBI" id="CHEBI:15379"/>
        <dbReference type="ChEBI" id="CHEBI:16240"/>
        <dbReference type="ChEBI" id="CHEBI:18421"/>
        <dbReference type="EC" id="1.15.1.1"/>
    </reaction>
</comment>
<accession>A0A6A6RXV2</accession>
<keyword evidence="6" id="KW-0049">Antioxidant</keyword>
<evidence type="ECO:0000256" key="7">
    <source>
        <dbReference type="ARBA" id="ARBA00049204"/>
    </source>
</evidence>
<dbReference type="Gene3D" id="2.60.40.200">
    <property type="entry name" value="Superoxide dismutase, copper/zinc binding domain"/>
    <property type="match status" value="1"/>
</dbReference>
<evidence type="ECO:0000256" key="1">
    <source>
        <dbReference type="ARBA" id="ARBA00004196"/>
    </source>
</evidence>
<keyword evidence="8" id="KW-0732">Signal</keyword>
<dbReference type="GO" id="GO:0005576">
    <property type="term" value="C:extracellular region"/>
    <property type="evidence" value="ECO:0007669"/>
    <property type="project" value="UniProtKB-SubCell"/>
</dbReference>
<dbReference type="GO" id="GO:0004784">
    <property type="term" value="F:superoxide dismutase activity"/>
    <property type="evidence" value="ECO:0007669"/>
    <property type="project" value="UniProtKB-EC"/>
</dbReference>
<evidence type="ECO:0000256" key="8">
    <source>
        <dbReference type="SAM" id="SignalP"/>
    </source>
</evidence>
<organism evidence="10 11">
    <name type="scientific">Massarina eburnea CBS 473.64</name>
    <dbReference type="NCBI Taxonomy" id="1395130"/>
    <lineage>
        <taxon>Eukaryota</taxon>
        <taxon>Fungi</taxon>
        <taxon>Dikarya</taxon>
        <taxon>Ascomycota</taxon>
        <taxon>Pezizomycotina</taxon>
        <taxon>Dothideomycetes</taxon>
        <taxon>Pleosporomycetidae</taxon>
        <taxon>Pleosporales</taxon>
        <taxon>Massarineae</taxon>
        <taxon>Massarinaceae</taxon>
        <taxon>Massarina</taxon>
    </lineage>
</organism>
<evidence type="ECO:0000313" key="10">
    <source>
        <dbReference type="EMBL" id="KAF2639822.1"/>
    </source>
</evidence>
<feature type="domain" description="Superoxide dismutase copper/zinc binding" evidence="9">
    <location>
        <begin position="46"/>
        <end position="164"/>
    </location>
</feature>
<reference evidence="10" key="1">
    <citation type="journal article" date="2020" name="Stud. Mycol.">
        <title>101 Dothideomycetes genomes: a test case for predicting lifestyles and emergence of pathogens.</title>
        <authorList>
            <person name="Haridas S."/>
            <person name="Albert R."/>
            <person name="Binder M."/>
            <person name="Bloem J."/>
            <person name="Labutti K."/>
            <person name="Salamov A."/>
            <person name="Andreopoulos B."/>
            <person name="Baker S."/>
            <person name="Barry K."/>
            <person name="Bills G."/>
            <person name="Bluhm B."/>
            <person name="Cannon C."/>
            <person name="Castanera R."/>
            <person name="Culley D."/>
            <person name="Daum C."/>
            <person name="Ezra D."/>
            <person name="Gonzalez J."/>
            <person name="Henrissat B."/>
            <person name="Kuo A."/>
            <person name="Liang C."/>
            <person name="Lipzen A."/>
            <person name="Lutzoni F."/>
            <person name="Magnuson J."/>
            <person name="Mondo S."/>
            <person name="Nolan M."/>
            <person name="Ohm R."/>
            <person name="Pangilinan J."/>
            <person name="Park H.-J."/>
            <person name="Ramirez L."/>
            <person name="Alfaro M."/>
            <person name="Sun H."/>
            <person name="Tritt A."/>
            <person name="Yoshinaga Y."/>
            <person name="Zwiers L.-H."/>
            <person name="Turgeon B."/>
            <person name="Goodwin S."/>
            <person name="Spatafora J."/>
            <person name="Crous P."/>
            <person name="Grigoriev I."/>
        </authorList>
    </citation>
    <scope>NUCLEOTIDE SEQUENCE</scope>
    <source>
        <strain evidence="10">CBS 473.64</strain>
    </source>
</reference>
<protein>
    <recommendedName>
        <fullName evidence="4">superoxide dismutase</fullName>
        <ecNumber evidence="4">1.15.1.1</ecNumber>
    </recommendedName>
</protein>
<name>A0A6A6RXV2_9PLEO</name>
<comment type="subcellular location">
    <subcellularLocation>
        <location evidence="1">Cell envelope</location>
    </subcellularLocation>
    <subcellularLocation>
        <location evidence="2">Secreted</location>
    </subcellularLocation>
</comment>
<evidence type="ECO:0000256" key="3">
    <source>
        <dbReference type="ARBA" id="ARBA00010457"/>
    </source>
</evidence>
<dbReference type="InterPro" id="IPR001424">
    <property type="entry name" value="SOD_Cu_Zn_dom"/>
</dbReference>
<evidence type="ECO:0000313" key="11">
    <source>
        <dbReference type="Proteomes" id="UP000799753"/>
    </source>
</evidence>
<dbReference type="Pfam" id="PF00080">
    <property type="entry name" value="Sod_Cu"/>
    <property type="match status" value="1"/>
</dbReference>
<evidence type="ECO:0000256" key="4">
    <source>
        <dbReference type="ARBA" id="ARBA00012682"/>
    </source>
</evidence>
<dbReference type="EMBL" id="MU006786">
    <property type="protein sequence ID" value="KAF2639822.1"/>
    <property type="molecule type" value="Genomic_DNA"/>
</dbReference>
<dbReference type="SUPFAM" id="SSF49329">
    <property type="entry name" value="Cu,Zn superoxide dismutase-like"/>
    <property type="match status" value="1"/>
</dbReference>
<dbReference type="EC" id="1.15.1.1" evidence="4"/>
<evidence type="ECO:0000256" key="6">
    <source>
        <dbReference type="ARBA" id="ARBA00022862"/>
    </source>
</evidence>
<evidence type="ECO:0000256" key="5">
    <source>
        <dbReference type="ARBA" id="ARBA00022525"/>
    </source>
</evidence>
<dbReference type="GO" id="GO:0046872">
    <property type="term" value="F:metal ion binding"/>
    <property type="evidence" value="ECO:0007669"/>
    <property type="project" value="InterPro"/>
</dbReference>
<dbReference type="FunFam" id="2.60.40.200:FF:000007">
    <property type="entry name" value="Cell surface Cu-only superoxide dismutase 5"/>
    <property type="match status" value="1"/>
</dbReference>
<feature type="signal peptide" evidence="8">
    <location>
        <begin position="1"/>
        <end position="18"/>
    </location>
</feature>